<evidence type="ECO:0000259" key="1">
    <source>
        <dbReference type="Pfam" id="PF08241"/>
    </source>
</evidence>
<dbReference type="Proteomes" id="UP000198287">
    <property type="component" value="Unassembled WGS sequence"/>
</dbReference>
<dbReference type="SUPFAM" id="SSF53335">
    <property type="entry name" value="S-adenosyl-L-methionine-dependent methyltransferases"/>
    <property type="match status" value="1"/>
</dbReference>
<dbReference type="GO" id="GO:0008757">
    <property type="term" value="F:S-adenosylmethionine-dependent methyltransferase activity"/>
    <property type="evidence" value="ECO:0007669"/>
    <property type="project" value="InterPro"/>
</dbReference>
<keyword evidence="3" id="KW-1185">Reference proteome</keyword>
<reference evidence="2 3" key="1">
    <citation type="submission" date="2015-12" db="EMBL/GenBank/DDBJ databases">
        <title>The genome of Folsomia candida.</title>
        <authorList>
            <person name="Faddeeva A."/>
            <person name="Derks M.F."/>
            <person name="Anvar Y."/>
            <person name="Smit S."/>
            <person name="Van Straalen N."/>
            <person name="Roelofs D."/>
        </authorList>
    </citation>
    <scope>NUCLEOTIDE SEQUENCE [LARGE SCALE GENOMIC DNA]</scope>
    <source>
        <strain evidence="2 3">VU population</strain>
        <tissue evidence="2">Whole body</tissue>
    </source>
</reference>
<dbReference type="PANTHER" id="PTHR43861">
    <property type="entry name" value="TRANS-ACONITATE 2-METHYLTRANSFERASE-RELATED"/>
    <property type="match status" value="1"/>
</dbReference>
<organism evidence="2 3">
    <name type="scientific">Folsomia candida</name>
    <name type="common">Springtail</name>
    <dbReference type="NCBI Taxonomy" id="158441"/>
    <lineage>
        <taxon>Eukaryota</taxon>
        <taxon>Metazoa</taxon>
        <taxon>Ecdysozoa</taxon>
        <taxon>Arthropoda</taxon>
        <taxon>Hexapoda</taxon>
        <taxon>Collembola</taxon>
        <taxon>Entomobryomorpha</taxon>
        <taxon>Isotomoidea</taxon>
        <taxon>Isotomidae</taxon>
        <taxon>Proisotominae</taxon>
        <taxon>Folsomia</taxon>
    </lineage>
</organism>
<name>A0A226DNY1_FOLCA</name>
<keyword evidence="2" id="KW-0808">Transferase</keyword>
<comment type="caution">
    <text evidence="2">The sequence shown here is derived from an EMBL/GenBank/DDBJ whole genome shotgun (WGS) entry which is preliminary data.</text>
</comment>
<dbReference type="Gene3D" id="3.40.50.150">
    <property type="entry name" value="Vaccinia Virus protein VP39"/>
    <property type="match status" value="1"/>
</dbReference>
<feature type="domain" description="Methyltransferase type 11" evidence="1">
    <location>
        <begin position="39"/>
        <end position="128"/>
    </location>
</feature>
<protein>
    <submittedName>
        <fullName evidence="2">Trans-aconitate 2-methyltransferase</fullName>
    </submittedName>
</protein>
<gene>
    <name evidence="2" type="ORF">Fcan01_17546</name>
</gene>
<dbReference type="InterPro" id="IPR029063">
    <property type="entry name" value="SAM-dependent_MTases_sf"/>
</dbReference>
<evidence type="ECO:0000313" key="2">
    <source>
        <dbReference type="EMBL" id="OXA47245.1"/>
    </source>
</evidence>
<dbReference type="PANTHER" id="PTHR43861:SF1">
    <property type="entry name" value="TRANS-ACONITATE 2-METHYLTRANSFERASE"/>
    <property type="match status" value="1"/>
</dbReference>
<dbReference type="Pfam" id="PF08241">
    <property type="entry name" value="Methyltransf_11"/>
    <property type="match status" value="1"/>
</dbReference>
<proteinExistence type="predicted"/>
<dbReference type="AlphaFoldDB" id="A0A226DNY1"/>
<sequence>MDVTPDVYSKGNSFQFEEGKHLIGQILSDFPTRKFPIILDIGSGSGNLTCHMAQLIPHETIIGIDIDPAMIAFSINNKPTLETISYVCQDLSQPWDQLSPELARLAGHVDLIMSNMTLNWVIDIGTMFKVLV</sequence>
<accession>A0A226DNY1</accession>
<dbReference type="InterPro" id="IPR013216">
    <property type="entry name" value="Methyltransf_11"/>
</dbReference>
<evidence type="ECO:0000313" key="3">
    <source>
        <dbReference type="Proteomes" id="UP000198287"/>
    </source>
</evidence>
<dbReference type="STRING" id="158441.A0A226DNY1"/>
<dbReference type="GO" id="GO:0032259">
    <property type="term" value="P:methylation"/>
    <property type="evidence" value="ECO:0007669"/>
    <property type="project" value="UniProtKB-KW"/>
</dbReference>
<dbReference type="EMBL" id="LNIX01000013">
    <property type="protein sequence ID" value="OXA47245.1"/>
    <property type="molecule type" value="Genomic_DNA"/>
</dbReference>
<keyword evidence="2" id="KW-0489">Methyltransferase</keyword>
<dbReference type="CDD" id="cd02440">
    <property type="entry name" value="AdoMet_MTases"/>
    <property type="match status" value="1"/>
</dbReference>